<evidence type="ECO:0000256" key="10">
    <source>
        <dbReference type="ARBA" id="ARBA00022723"/>
    </source>
</evidence>
<dbReference type="Pfam" id="PF13424">
    <property type="entry name" value="TPR_12"/>
    <property type="match status" value="1"/>
</dbReference>
<feature type="domain" description="Histidine kinase" evidence="20">
    <location>
        <begin position="555"/>
        <end position="642"/>
    </location>
</feature>
<evidence type="ECO:0000256" key="7">
    <source>
        <dbReference type="ARBA" id="ARBA00022490"/>
    </source>
</evidence>
<dbReference type="GO" id="GO:0005524">
    <property type="term" value="F:ATP binding"/>
    <property type="evidence" value="ECO:0007669"/>
    <property type="project" value="UniProtKB-KW"/>
</dbReference>
<dbReference type="PANTHER" id="PTHR24421">
    <property type="entry name" value="NITRATE/NITRITE SENSOR PROTEIN NARX-RELATED"/>
    <property type="match status" value="1"/>
</dbReference>
<keyword evidence="14" id="KW-0408">Iron</keyword>
<evidence type="ECO:0000256" key="4">
    <source>
        <dbReference type="ARBA" id="ARBA00012438"/>
    </source>
</evidence>
<keyword evidence="19" id="KW-0812">Transmembrane</keyword>
<evidence type="ECO:0000256" key="2">
    <source>
        <dbReference type="ARBA" id="ARBA00001966"/>
    </source>
</evidence>
<feature type="transmembrane region" description="Helical" evidence="19">
    <location>
        <begin position="386"/>
        <end position="405"/>
    </location>
</feature>
<keyword evidence="11" id="KW-0547">Nucleotide-binding</keyword>
<dbReference type="SUPFAM" id="SSF55874">
    <property type="entry name" value="ATPase domain of HSP90 chaperone/DNA topoisomerase II/histidine kinase"/>
    <property type="match status" value="1"/>
</dbReference>
<dbReference type="InterPro" id="IPR019734">
    <property type="entry name" value="TPR_rpt"/>
</dbReference>
<keyword evidence="7" id="KW-0963">Cytoplasm</keyword>
<evidence type="ECO:0000256" key="5">
    <source>
        <dbReference type="ARBA" id="ARBA00017322"/>
    </source>
</evidence>
<evidence type="ECO:0000256" key="6">
    <source>
        <dbReference type="ARBA" id="ARBA00022485"/>
    </source>
</evidence>
<dbReference type="SMART" id="SM00387">
    <property type="entry name" value="HATPase_c"/>
    <property type="match status" value="1"/>
</dbReference>
<dbReference type="SUPFAM" id="SSF48452">
    <property type="entry name" value="TPR-like"/>
    <property type="match status" value="1"/>
</dbReference>
<dbReference type="EMBL" id="CP058595">
    <property type="protein sequence ID" value="QLG43820.1"/>
    <property type="molecule type" value="Genomic_DNA"/>
</dbReference>
<dbReference type="CDD" id="cd16917">
    <property type="entry name" value="HATPase_UhpB-NarQ-NarX-like"/>
    <property type="match status" value="1"/>
</dbReference>
<evidence type="ECO:0000313" key="22">
    <source>
        <dbReference type="Proteomes" id="UP000509302"/>
    </source>
</evidence>
<reference evidence="21 22" key="1">
    <citation type="journal article" date="2006" name="Int. J. Syst. Evol. Microbiol.">
        <title>Costertonia aggregata gen. nov., sp. nov., a mesophilic marine bacterium of the family Flavobacteriaceae, isolated from a mature biofilm.</title>
        <authorList>
            <person name="Kwon K.K."/>
            <person name="Lee Y.K."/>
            <person name="Lee H.K."/>
        </authorList>
    </citation>
    <scope>NUCLEOTIDE SEQUENCE [LARGE SCALE GENOMIC DNA]</scope>
    <source>
        <strain evidence="21 22">KCCM 42265</strain>
    </source>
</reference>
<dbReference type="Proteomes" id="UP000509302">
    <property type="component" value="Chromosome"/>
</dbReference>
<dbReference type="RefSeq" id="WP_179240157.1">
    <property type="nucleotide sequence ID" value="NZ_CP058595.1"/>
</dbReference>
<sequence length="658" mass="74993">MDSISKWVDEIKNTKIDSNDREVQYNKAFKNADNLGNDTLKTKYYSELSLAFLKLRDSLFFRKANNRTLEFAKTIKDSNILAAAHWDLGLFLKRNNVTDSAFYHYREAQQLYENLGKSSNSGSMMRNMAILQSDIRDYTGSEVSGIKALEILKPLNNHKQLYNTYNHLGIVANALGEYDRALDYHQQAKLHLNKLKNKDRYVYGHLNNVGSVYKEKGDYKKAIENFKIIVDNDSLKKQASSTYAFALNNLAESRMKLNDTVGIYKQLNEALKIRNSSEDLRGLSVTYHDLADYMLLREDTVKAMGYAEKAKEYSIKSDNNKRLLKTWQLMARLEPEKAVAYTQKYVTLNDSLQQVERRERNKFARIQFETEETEAENALLAKQRQMWIGIAVGVLALAFSIFVIISQRVKNQRLKFEQQQQESNQEIFNLLLAQGEKVEEGKKSEQKRISEELHDGVLGQLLGIRLILSSLNKKNDEETIEKRAEFIGQLQGVATEVRAISHALSDAAYQKIHNFTNAIHELVDSISASAQIACSFRYDDTLDWDSLQGEAKINIYRIVQESLQNCVKHAACDTILVNFENSDEKVVILIKDDGKGFNQQKGKKGIGLKNITSRIEKIKGTFSIESELGKGTKVVLEIPLEDNQNSIKEETTPLAKGA</sequence>
<evidence type="ECO:0000256" key="3">
    <source>
        <dbReference type="ARBA" id="ARBA00004496"/>
    </source>
</evidence>
<keyword evidence="13" id="KW-0067">ATP-binding</keyword>
<dbReference type="PRINTS" id="PR00344">
    <property type="entry name" value="BCTRLSENSOR"/>
</dbReference>
<comment type="function">
    <text evidence="17">Member of the two-component regulatory system NreB/NreC involved in the control of dissimilatory nitrate/nitrite reduction in response to oxygen. NreB functions as a direct oxygen sensor histidine kinase which is autophosphorylated, in the absence of oxygen, probably at the conserved histidine residue, and transfers its phosphate group probably to a conserved aspartate residue of NreC. NreB/NreC activates the expression of the nitrate (narGHJI) and nitrite (nir) reductase operons, as well as the putative nitrate transporter gene narT.</text>
</comment>
<dbReference type="Gene3D" id="1.25.40.10">
    <property type="entry name" value="Tetratricopeptide repeat domain"/>
    <property type="match status" value="3"/>
</dbReference>
<dbReference type="InterPro" id="IPR011990">
    <property type="entry name" value="TPR-like_helical_dom_sf"/>
</dbReference>
<protein>
    <recommendedName>
        <fullName evidence="5">Oxygen sensor histidine kinase NreB</fullName>
        <ecNumber evidence="4">2.7.13.3</ecNumber>
    </recommendedName>
    <alternativeName>
        <fullName evidence="18">Nitrogen regulation protein B</fullName>
    </alternativeName>
</protein>
<dbReference type="InterPro" id="IPR004358">
    <property type="entry name" value="Sig_transdc_His_kin-like_C"/>
</dbReference>
<dbReference type="InterPro" id="IPR036890">
    <property type="entry name" value="HATPase_C_sf"/>
</dbReference>
<name>A0A7H9AJV3_9FLAO</name>
<dbReference type="GO" id="GO:0046872">
    <property type="term" value="F:metal ion binding"/>
    <property type="evidence" value="ECO:0007669"/>
    <property type="project" value="UniProtKB-KW"/>
</dbReference>
<dbReference type="PROSITE" id="PS50109">
    <property type="entry name" value="HIS_KIN"/>
    <property type="match status" value="1"/>
</dbReference>
<accession>A0A7H9AJV3</accession>
<keyword evidence="9" id="KW-0808">Transferase</keyword>
<dbReference type="InterPro" id="IPR050482">
    <property type="entry name" value="Sensor_HK_TwoCompSys"/>
</dbReference>
<evidence type="ECO:0000256" key="15">
    <source>
        <dbReference type="ARBA" id="ARBA00023012"/>
    </source>
</evidence>
<dbReference type="Pfam" id="PF02518">
    <property type="entry name" value="HATPase_c"/>
    <property type="match status" value="1"/>
</dbReference>
<keyword evidence="15" id="KW-0902">Two-component regulatory system</keyword>
<dbReference type="Gene3D" id="3.30.565.10">
    <property type="entry name" value="Histidine kinase-like ATPase, C-terminal domain"/>
    <property type="match status" value="1"/>
</dbReference>
<evidence type="ECO:0000256" key="18">
    <source>
        <dbReference type="ARBA" id="ARBA00030800"/>
    </source>
</evidence>
<keyword evidence="22" id="KW-1185">Reference proteome</keyword>
<dbReference type="InterPro" id="IPR003594">
    <property type="entry name" value="HATPase_dom"/>
</dbReference>
<keyword evidence="10" id="KW-0479">Metal-binding</keyword>
<comment type="subcellular location">
    <subcellularLocation>
        <location evidence="3">Cytoplasm</location>
    </subcellularLocation>
</comment>
<evidence type="ECO:0000256" key="19">
    <source>
        <dbReference type="SAM" id="Phobius"/>
    </source>
</evidence>
<dbReference type="GO" id="GO:0016020">
    <property type="term" value="C:membrane"/>
    <property type="evidence" value="ECO:0007669"/>
    <property type="project" value="InterPro"/>
</dbReference>
<dbReference type="PANTHER" id="PTHR24421:SF10">
    <property type="entry name" value="NITRATE_NITRITE SENSOR PROTEIN NARQ"/>
    <property type="match status" value="1"/>
</dbReference>
<evidence type="ECO:0000256" key="12">
    <source>
        <dbReference type="ARBA" id="ARBA00022777"/>
    </source>
</evidence>
<comment type="cofactor">
    <cofactor evidence="2">
        <name>[4Fe-4S] cluster</name>
        <dbReference type="ChEBI" id="CHEBI:49883"/>
    </cofactor>
</comment>
<dbReference type="AlphaFoldDB" id="A0A7H9AJV3"/>
<dbReference type="Pfam" id="PF07730">
    <property type="entry name" value="HisKA_3"/>
    <property type="match status" value="1"/>
</dbReference>
<dbReference type="EC" id="2.7.13.3" evidence="4"/>
<keyword evidence="6" id="KW-0004">4Fe-4S</keyword>
<evidence type="ECO:0000256" key="8">
    <source>
        <dbReference type="ARBA" id="ARBA00022553"/>
    </source>
</evidence>
<proteinExistence type="predicted"/>
<evidence type="ECO:0000256" key="9">
    <source>
        <dbReference type="ARBA" id="ARBA00022679"/>
    </source>
</evidence>
<dbReference type="GO" id="GO:0005737">
    <property type="term" value="C:cytoplasm"/>
    <property type="evidence" value="ECO:0007669"/>
    <property type="project" value="UniProtKB-SubCell"/>
</dbReference>
<keyword evidence="12" id="KW-0418">Kinase</keyword>
<keyword evidence="8" id="KW-0597">Phosphoprotein</keyword>
<comment type="catalytic activity">
    <reaction evidence="1">
        <text>ATP + protein L-histidine = ADP + protein N-phospho-L-histidine.</text>
        <dbReference type="EC" id="2.7.13.3"/>
    </reaction>
</comment>
<evidence type="ECO:0000256" key="16">
    <source>
        <dbReference type="ARBA" id="ARBA00023014"/>
    </source>
</evidence>
<dbReference type="GO" id="GO:0051539">
    <property type="term" value="F:4 iron, 4 sulfur cluster binding"/>
    <property type="evidence" value="ECO:0007669"/>
    <property type="project" value="UniProtKB-KW"/>
</dbReference>
<dbReference type="InterPro" id="IPR011712">
    <property type="entry name" value="Sig_transdc_His_kin_sub3_dim/P"/>
</dbReference>
<dbReference type="SMART" id="SM00028">
    <property type="entry name" value="TPR"/>
    <property type="match status" value="4"/>
</dbReference>
<dbReference type="KEGG" id="cagg:HYG79_00125"/>
<evidence type="ECO:0000256" key="11">
    <source>
        <dbReference type="ARBA" id="ARBA00022741"/>
    </source>
</evidence>
<dbReference type="GO" id="GO:0046983">
    <property type="term" value="F:protein dimerization activity"/>
    <property type="evidence" value="ECO:0007669"/>
    <property type="project" value="InterPro"/>
</dbReference>
<gene>
    <name evidence="21" type="ORF">HYG79_00125</name>
</gene>
<evidence type="ECO:0000256" key="13">
    <source>
        <dbReference type="ARBA" id="ARBA00022840"/>
    </source>
</evidence>
<dbReference type="GO" id="GO:0000155">
    <property type="term" value="F:phosphorelay sensor kinase activity"/>
    <property type="evidence" value="ECO:0007669"/>
    <property type="project" value="InterPro"/>
</dbReference>
<organism evidence="21 22">
    <name type="scientific">Costertonia aggregata</name>
    <dbReference type="NCBI Taxonomy" id="343403"/>
    <lineage>
        <taxon>Bacteria</taxon>
        <taxon>Pseudomonadati</taxon>
        <taxon>Bacteroidota</taxon>
        <taxon>Flavobacteriia</taxon>
        <taxon>Flavobacteriales</taxon>
        <taxon>Flavobacteriaceae</taxon>
        <taxon>Costertonia</taxon>
    </lineage>
</organism>
<evidence type="ECO:0000256" key="14">
    <source>
        <dbReference type="ARBA" id="ARBA00023004"/>
    </source>
</evidence>
<evidence type="ECO:0000313" key="21">
    <source>
        <dbReference type="EMBL" id="QLG43820.1"/>
    </source>
</evidence>
<keyword evidence="16" id="KW-0411">Iron-sulfur</keyword>
<evidence type="ECO:0000259" key="20">
    <source>
        <dbReference type="PROSITE" id="PS50109"/>
    </source>
</evidence>
<keyword evidence="19" id="KW-1133">Transmembrane helix</keyword>
<evidence type="ECO:0000256" key="17">
    <source>
        <dbReference type="ARBA" id="ARBA00024827"/>
    </source>
</evidence>
<dbReference type="InterPro" id="IPR005467">
    <property type="entry name" value="His_kinase_dom"/>
</dbReference>
<evidence type="ECO:0000256" key="1">
    <source>
        <dbReference type="ARBA" id="ARBA00000085"/>
    </source>
</evidence>
<keyword evidence="19" id="KW-0472">Membrane</keyword>